<evidence type="ECO:0000313" key="2">
    <source>
        <dbReference type="Proteomes" id="UP001501319"/>
    </source>
</evidence>
<organism evidence="1 2">
    <name type="scientific">Kribbella alba</name>
    <dbReference type="NCBI Taxonomy" id="190197"/>
    <lineage>
        <taxon>Bacteria</taxon>
        <taxon>Bacillati</taxon>
        <taxon>Actinomycetota</taxon>
        <taxon>Actinomycetes</taxon>
        <taxon>Propionibacteriales</taxon>
        <taxon>Kribbellaceae</taxon>
        <taxon>Kribbella</taxon>
    </lineage>
</organism>
<proteinExistence type="predicted"/>
<protein>
    <submittedName>
        <fullName evidence="1">Uncharacterized protein</fullName>
    </submittedName>
</protein>
<keyword evidence="2" id="KW-1185">Reference proteome</keyword>
<name>A0ABN2F3Q4_9ACTN</name>
<sequence>MEPPTPLNTTIFLMPVDLVGEGVDEVVARSRDALGVGAVALAVLYHASRDLLPHNPQYRVHQSAGGACFRVEPALFSAEVPPPAIIPVAHGRDLLAELCVSAGKRGMPVDAWVVYLHEDASQLSDLEGCVVNAFGDRYPRLRCPSSPRTRRYARAVTENVARYPIRSILAEGLHWYPFEHGDHHERTELAATPRSAHLLSLCFCASCEAAAAAHGLDARRVAERCRNEIDAEISGLAGLLGGVLSDEGLLEAYLDLRTRAVSTLVAECADIAAAHRKQFVFIDLSAGRAGWSDGNSSGPLGVDAAPELGIDVASVARTVPIAVAIYTADPARVSLELSAYREVVGSGDLRVILRPMPPDVRSDHELPEKLNRIREKGVSDVAFYQYGLARRVDLARIPLALAAGA</sequence>
<dbReference type="RefSeq" id="WP_344109855.1">
    <property type="nucleotide sequence ID" value="NZ_BAAANE010000003.1"/>
</dbReference>
<accession>A0ABN2F3Q4</accession>
<reference evidence="1 2" key="1">
    <citation type="journal article" date="2019" name="Int. J. Syst. Evol. Microbiol.">
        <title>The Global Catalogue of Microorganisms (GCM) 10K type strain sequencing project: providing services to taxonomists for standard genome sequencing and annotation.</title>
        <authorList>
            <consortium name="The Broad Institute Genomics Platform"/>
            <consortium name="The Broad Institute Genome Sequencing Center for Infectious Disease"/>
            <person name="Wu L."/>
            <person name="Ma J."/>
        </authorList>
    </citation>
    <scope>NUCLEOTIDE SEQUENCE [LARGE SCALE GENOMIC DNA]</scope>
    <source>
        <strain evidence="1 2">JCM 14306</strain>
    </source>
</reference>
<dbReference type="Proteomes" id="UP001501319">
    <property type="component" value="Unassembled WGS sequence"/>
</dbReference>
<comment type="caution">
    <text evidence="1">The sequence shown here is derived from an EMBL/GenBank/DDBJ whole genome shotgun (WGS) entry which is preliminary data.</text>
</comment>
<gene>
    <name evidence="1" type="ORF">GCM10009744_13110</name>
</gene>
<evidence type="ECO:0000313" key="1">
    <source>
        <dbReference type="EMBL" id="GAA1626586.1"/>
    </source>
</evidence>
<dbReference type="EMBL" id="BAAANE010000003">
    <property type="protein sequence ID" value="GAA1626586.1"/>
    <property type="molecule type" value="Genomic_DNA"/>
</dbReference>